<reference evidence="10 11" key="1">
    <citation type="submission" date="2011-05" db="EMBL/GenBank/DDBJ databases">
        <title>Complete sequence of Methanotorris igneus Kol 5.</title>
        <authorList>
            <consortium name="US DOE Joint Genome Institute"/>
            <person name="Lucas S."/>
            <person name="Han J."/>
            <person name="Lapidus A."/>
            <person name="Cheng J.-F."/>
            <person name="Goodwin L."/>
            <person name="Pitluck S."/>
            <person name="Peters L."/>
            <person name="Mikhailova N."/>
            <person name="Chertkov O."/>
            <person name="Han C."/>
            <person name="Tapia R."/>
            <person name="Land M."/>
            <person name="Hauser L."/>
            <person name="Kyrpides N."/>
            <person name="Ivanova N."/>
            <person name="Pagani I."/>
            <person name="Sieprawska-Lupa M."/>
            <person name="Whitman W."/>
            <person name="Woyke T."/>
        </authorList>
    </citation>
    <scope>NUCLEOTIDE SEQUENCE [LARGE SCALE GENOMIC DNA]</scope>
    <source>
        <strain evidence="11">DSM 5666 / JCM 11834 / Kol 5</strain>
    </source>
</reference>
<evidence type="ECO:0000313" key="10">
    <source>
        <dbReference type="EMBL" id="AEF96250.1"/>
    </source>
</evidence>
<dbReference type="GO" id="GO:0006747">
    <property type="term" value="P:FAD biosynthetic process"/>
    <property type="evidence" value="ECO:0007669"/>
    <property type="project" value="UniProtKB-UniRule"/>
</dbReference>
<feature type="binding site" evidence="8">
    <location>
        <position position="127"/>
    </location>
    <ligand>
        <name>ATP</name>
        <dbReference type="ChEBI" id="CHEBI:30616"/>
    </ligand>
</feature>
<dbReference type="InterPro" id="IPR014729">
    <property type="entry name" value="Rossmann-like_a/b/a_fold"/>
</dbReference>
<proteinExistence type="inferred from homology"/>
<dbReference type="STRING" id="880724.Metig_0700"/>
<protein>
    <recommendedName>
        <fullName evidence="8">FAD synthase</fullName>
        <ecNumber evidence="8">2.7.7.2</ecNumber>
    </recommendedName>
    <alternativeName>
        <fullName evidence="8">FMN adenylyltransferase</fullName>
    </alternativeName>
    <alternativeName>
        <fullName evidence="8">Flavin adenine dinucleotide synthase</fullName>
    </alternativeName>
</protein>
<dbReference type="Gene3D" id="2.60.120.460">
    <property type="entry name" value="YjbQ-like"/>
    <property type="match status" value="1"/>
</dbReference>
<keyword evidence="11" id="KW-1185">Reference proteome</keyword>
<evidence type="ECO:0000256" key="2">
    <source>
        <dbReference type="ARBA" id="ARBA00022643"/>
    </source>
</evidence>
<evidence type="ECO:0000256" key="7">
    <source>
        <dbReference type="ARBA" id="ARBA00022840"/>
    </source>
</evidence>
<evidence type="ECO:0000256" key="6">
    <source>
        <dbReference type="ARBA" id="ARBA00022827"/>
    </source>
</evidence>
<dbReference type="AlphaFoldDB" id="F6BCN9"/>
<feature type="binding site" evidence="8">
    <location>
        <begin position="14"/>
        <end position="15"/>
    </location>
    <ligand>
        <name>ATP</name>
        <dbReference type="ChEBI" id="CHEBI:30616"/>
    </ligand>
</feature>
<dbReference type="GO" id="GO:0005524">
    <property type="term" value="F:ATP binding"/>
    <property type="evidence" value="ECO:0007669"/>
    <property type="project" value="UniProtKB-UniRule"/>
</dbReference>
<evidence type="ECO:0000256" key="5">
    <source>
        <dbReference type="ARBA" id="ARBA00022741"/>
    </source>
</evidence>
<evidence type="ECO:0000256" key="3">
    <source>
        <dbReference type="ARBA" id="ARBA00022679"/>
    </source>
</evidence>
<dbReference type="PANTHER" id="PTHR43793:SF1">
    <property type="entry name" value="FAD SYNTHASE"/>
    <property type="match status" value="1"/>
</dbReference>
<dbReference type="GO" id="GO:0003919">
    <property type="term" value="F:FMN adenylyltransferase activity"/>
    <property type="evidence" value="ECO:0007669"/>
    <property type="project" value="UniProtKB-UniRule"/>
</dbReference>
<keyword evidence="1 8" id="KW-0285">Flavoprotein</keyword>
<feature type="binding site" evidence="8">
    <location>
        <position position="99"/>
    </location>
    <ligand>
        <name>ATP</name>
        <dbReference type="ChEBI" id="CHEBI:30616"/>
    </ligand>
</feature>
<evidence type="ECO:0000313" key="11">
    <source>
        <dbReference type="Proteomes" id="UP000009227"/>
    </source>
</evidence>
<dbReference type="NCBIfam" id="TIGR00125">
    <property type="entry name" value="cyt_tran_rel"/>
    <property type="match status" value="1"/>
</dbReference>
<comment type="function">
    <text evidence="8">Catalyzes the transfer of the AMP portion of ATP to flavin mononucleotide (FMN) to produce flavin adenine dinucleotide (FAD) coenzyme.</text>
</comment>
<feature type="binding site" evidence="8">
    <location>
        <begin position="19"/>
        <end position="22"/>
    </location>
    <ligand>
        <name>ATP</name>
        <dbReference type="ChEBI" id="CHEBI:30616"/>
    </ligand>
</feature>
<comment type="subunit">
    <text evidence="8">Homodimer.</text>
</comment>
<sequence length="281" mass="32136">MEKEKKKIVVTAGTFDLLHPGHYETLKFAKSLGDELIVIIARDETVKKIKGRKPVIPEEQRRRMVEALKPVDKAILGSLKDKLEPILKIKPDVIVLGPDQTTFDVEELKNELAKHNIFPEIVKVKEYTKCPFHSSFDIVKEIVRRFGGCKMIYSTLSINTNKRFEIIDITEKINKIIKESNVKNGLLNIFVPHTTAGLLINENEPNLIKDIENMLKELIKDEDYNHDKIDNNARAHLMSCLLKSDLTIPIIDGKILGTWQSILFVECDGPRSREVIVSIRF</sequence>
<dbReference type="Gene3D" id="3.40.50.620">
    <property type="entry name" value="HUPs"/>
    <property type="match status" value="1"/>
</dbReference>
<dbReference type="SUPFAM" id="SSF111038">
    <property type="entry name" value="YjbQ-like"/>
    <property type="match status" value="1"/>
</dbReference>
<evidence type="ECO:0000256" key="1">
    <source>
        <dbReference type="ARBA" id="ARBA00022630"/>
    </source>
</evidence>
<dbReference type="EC" id="2.7.7.2" evidence="8"/>
<dbReference type="NCBIfam" id="TIGR00149">
    <property type="entry name" value="TIGR00149_YjbQ"/>
    <property type="match status" value="1"/>
</dbReference>
<comment type="catalytic activity">
    <reaction evidence="8">
        <text>FMN + ATP + H(+) = FAD + diphosphate</text>
        <dbReference type="Rhea" id="RHEA:17237"/>
        <dbReference type="ChEBI" id="CHEBI:15378"/>
        <dbReference type="ChEBI" id="CHEBI:30616"/>
        <dbReference type="ChEBI" id="CHEBI:33019"/>
        <dbReference type="ChEBI" id="CHEBI:57692"/>
        <dbReference type="ChEBI" id="CHEBI:58210"/>
        <dbReference type="EC" id="2.7.7.2"/>
    </reaction>
</comment>
<keyword evidence="3 8" id="KW-0808">Transferase</keyword>
<dbReference type="KEGG" id="mig:Metig_0700"/>
<dbReference type="Pfam" id="PF01894">
    <property type="entry name" value="YjbQ"/>
    <property type="match status" value="1"/>
</dbReference>
<evidence type="ECO:0000259" key="9">
    <source>
        <dbReference type="Pfam" id="PF01467"/>
    </source>
</evidence>
<dbReference type="EMBL" id="CP002737">
    <property type="protein sequence ID" value="AEF96250.1"/>
    <property type="molecule type" value="Genomic_DNA"/>
</dbReference>
<comment type="pathway">
    <text evidence="8">Cofactor biosynthesis; FAD biosynthesis; FAD from FMN: step 1/1.</text>
</comment>
<dbReference type="CDD" id="cd02170">
    <property type="entry name" value="cytidylyltransferase"/>
    <property type="match status" value="1"/>
</dbReference>
<evidence type="ECO:0000256" key="8">
    <source>
        <dbReference type="HAMAP-Rule" id="MF_02115"/>
    </source>
</evidence>
<feature type="domain" description="Cytidyltransferase-like" evidence="9">
    <location>
        <begin position="11"/>
        <end position="140"/>
    </location>
</feature>
<keyword evidence="5 8" id="KW-0547">Nucleotide-binding</keyword>
<dbReference type="HAMAP" id="MF_02115">
    <property type="entry name" value="FAD_synth_arch"/>
    <property type="match status" value="1"/>
</dbReference>
<dbReference type="InterPro" id="IPR001602">
    <property type="entry name" value="UPF0047_YjbQ-like"/>
</dbReference>
<dbReference type="PANTHER" id="PTHR43793">
    <property type="entry name" value="FAD SYNTHASE"/>
    <property type="match status" value="1"/>
</dbReference>
<dbReference type="UniPathway" id="UPA00277">
    <property type="reaction ID" value="UER00407"/>
</dbReference>
<dbReference type="HOGENOM" id="CLU_989055_0_0_2"/>
<organism evidence="11">
    <name type="scientific">Methanotorris igneus (strain DSM 5666 / JCM 11834 / Kol 5)</name>
    <dbReference type="NCBI Taxonomy" id="880724"/>
    <lineage>
        <taxon>Archaea</taxon>
        <taxon>Methanobacteriati</taxon>
        <taxon>Methanobacteriota</taxon>
        <taxon>Methanomada group</taxon>
        <taxon>Methanococci</taxon>
        <taxon>Methanococcales</taxon>
        <taxon>Methanocaldococcaceae</taxon>
        <taxon>Methanotorris</taxon>
    </lineage>
</organism>
<gene>
    <name evidence="8" type="primary">ribL</name>
    <name evidence="10" type="ordered locus">Metig_0700</name>
</gene>
<name>F6BCN9_METIK</name>
<dbReference type="InterPro" id="IPR004821">
    <property type="entry name" value="Cyt_trans-like"/>
</dbReference>
<dbReference type="SUPFAM" id="SSF52374">
    <property type="entry name" value="Nucleotidylyl transferase"/>
    <property type="match status" value="1"/>
</dbReference>
<comment type="cofactor">
    <cofactor evidence="8">
        <name>a divalent metal cation</name>
        <dbReference type="ChEBI" id="CHEBI:60240"/>
    </cofactor>
</comment>
<dbReference type="InterPro" id="IPR024902">
    <property type="entry name" value="FAD_synth_RibL"/>
</dbReference>
<dbReference type="GO" id="GO:0046444">
    <property type="term" value="P:FMN metabolic process"/>
    <property type="evidence" value="ECO:0007669"/>
    <property type="project" value="UniProtKB-UniRule"/>
</dbReference>
<accession>F6BCN9</accession>
<dbReference type="Proteomes" id="UP000009227">
    <property type="component" value="Chromosome"/>
</dbReference>
<keyword evidence="4 8" id="KW-0548">Nucleotidyltransferase</keyword>
<dbReference type="InterPro" id="IPR035917">
    <property type="entry name" value="YjbQ-like_sf"/>
</dbReference>
<keyword evidence="6 8" id="KW-0274">FAD</keyword>
<keyword evidence="2 8" id="KW-0288">FMN</keyword>
<dbReference type="Pfam" id="PF01467">
    <property type="entry name" value="CTP_transf_like"/>
    <property type="match status" value="1"/>
</dbReference>
<evidence type="ECO:0000256" key="4">
    <source>
        <dbReference type="ARBA" id="ARBA00022695"/>
    </source>
</evidence>
<comment type="similarity">
    <text evidence="8">Belongs to the archaeal FAD synthase family.</text>
</comment>
<keyword evidence="7 8" id="KW-0067">ATP-binding</keyword>
<dbReference type="InterPro" id="IPR050385">
    <property type="entry name" value="Archaeal_FAD_synthase"/>
</dbReference>